<organism evidence="10 11">
    <name type="scientific">Caminibacter mediatlanticus TB-2</name>
    <dbReference type="NCBI Taxonomy" id="391592"/>
    <lineage>
        <taxon>Bacteria</taxon>
        <taxon>Pseudomonadati</taxon>
        <taxon>Campylobacterota</taxon>
        <taxon>Epsilonproteobacteria</taxon>
        <taxon>Nautiliales</taxon>
        <taxon>Nautiliaceae</taxon>
        <taxon>Caminibacter</taxon>
    </lineage>
</organism>
<dbReference type="InterPro" id="IPR002481">
    <property type="entry name" value="FUR"/>
</dbReference>
<dbReference type="Proteomes" id="UP000003288">
    <property type="component" value="Unassembled WGS sequence"/>
</dbReference>
<proteinExistence type="inferred from homology"/>
<feature type="binding site" evidence="9">
    <location>
        <position position="72"/>
    </location>
    <ligand>
        <name>Fe cation</name>
        <dbReference type="ChEBI" id="CHEBI:24875"/>
    </ligand>
</feature>
<keyword evidence="5" id="KW-0805">Transcription regulation</keyword>
<evidence type="ECO:0000256" key="1">
    <source>
        <dbReference type="ARBA" id="ARBA00002997"/>
    </source>
</evidence>
<keyword evidence="9" id="KW-0408">Iron</keyword>
<dbReference type="PANTHER" id="PTHR33202:SF7">
    <property type="entry name" value="FERRIC UPTAKE REGULATION PROTEIN"/>
    <property type="match status" value="1"/>
</dbReference>
<dbReference type="Gene3D" id="3.30.1490.190">
    <property type="match status" value="1"/>
</dbReference>
<dbReference type="GO" id="GO:0000976">
    <property type="term" value="F:transcription cis-regulatory region binding"/>
    <property type="evidence" value="ECO:0007669"/>
    <property type="project" value="TreeGrafter"/>
</dbReference>
<dbReference type="PANTHER" id="PTHR33202">
    <property type="entry name" value="ZINC UPTAKE REGULATION PROTEIN"/>
    <property type="match status" value="1"/>
</dbReference>
<evidence type="ECO:0008006" key="12">
    <source>
        <dbReference type="Google" id="ProtNLM"/>
    </source>
</evidence>
<comment type="caution">
    <text evidence="10">The sequence shown here is derived from an EMBL/GenBank/DDBJ whole genome shotgun (WGS) entry which is preliminary data.</text>
</comment>
<dbReference type="AlphaFoldDB" id="A0AAI9AHI0"/>
<evidence type="ECO:0000256" key="9">
    <source>
        <dbReference type="PIRSR" id="PIRSR602481-2"/>
    </source>
</evidence>
<dbReference type="GO" id="GO:0003700">
    <property type="term" value="F:DNA-binding transcription factor activity"/>
    <property type="evidence" value="ECO:0007669"/>
    <property type="project" value="InterPro"/>
</dbReference>
<dbReference type="InterPro" id="IPR036390">
    <property type="entry name" value="WH_DNA-bd_sf"/>
</dbReference>
<evidence type="ECO:0000256" key="5">
    <source>
        <dbReference type="ARBA" id="ARBA00023015"/>
    </source>
</evidence>
<comment type="function">
    <text evidence="1">Acts as a global negative controlling element, employing Fe(2+) as a cofactor to bind the operator of the repressed genes.</text>
</comment>
<keyword evidence="3" id="KW-0678">Repressor</keyword>
<evidence type="ECO:0000256" key="2">
    <source>
        <dbReference type="ARBA" id="ARBA00007957"/>
    </source>
</evidence>
<evidence type="ECO:0000256" key="6">
    <source>
        <dbReference type="ARBA" id="ARBA00023125"/>
    </source>
</evidence>
<dbReference type="Gene3D" id="1.10.10.10">
    <property type="entry name" value="Winged helix-like DNA-binding domain superfamily/Winged helix DNA-binding domain"/>
    <property type="match status" value="1"/>
</dbReference>
<evidence type="ECO:0000256" key="4">
    <source>
        <dbReference type="ARBA" id="ARBA00022833"/>
    </source>
</evidence>
<comment type="similarity">
    <text evidence="2">Belongs to the Fur family.</text>
</comment>
<dbReference type="GO" id="GO:0008270">
    <property type="term" value="F:zinc ion binding"/>
    <property type="evidence" value="ECO:0007669"/>
    <property type="project" value="TreeGrafter"/>
</dbReference>
<reference evidence="10 11" key="1">
    <citation type="journal article" date="2011" name="Stand. Genomic Sci.">
        <title>Draft genome sequence of Caminibacter mediatlanticus strain TB-2, an epsilonproteobacterium isolated from a deep-sea hydrothermal vent.</title>
        <authorList>
            <person name="Giovannelli D."/>
            <person name="Ferriera S."/>
            <person name="Johnson J."/>
            <person name="Kravitz S."/>
            <person name="Perez-Rodriguez I."/>
            <person name="Ricci J."/>
            <person name="O'Brien C."/>
            <person name="Voordeckers J.W."/>
            <person name="Bini E."/>
            <person name="Vetriani C."/>
        </authorList>
    </citation>
    <scope>NUCLEOTIDE SEQUENCE [LARGE SCALE GENOMIC DNA]</scope>
    <source>
        <strain evidence="10 11">TB-2</strain>
    </source>
</reference>
<dbReference type="RefSeq" id="WP_007474469.1">
    <property type="nucleotide sequence ID" value="NZ_ABCJ01000004.1"/>
</dbReference>
<dbReference type="Pfam" id="PF01475">
    <property type="entry name" value="FUR"/>
    <property type="match status" value="1"/>
</dbReference>
<evidence type="ECO:0000256" key="7">
    <source>
        <dbReference type="ARBA" id="ARBA00023163"/>
    </source>
</evidence>
<keyword evidence="8" id="KW-0479">Metal-binding</keyword>
<dbReference type="GO" id="GO:0045892">
    <property type="term" value="P:negative regulation of DNA-templated transcription"/>
    <property type="evidence" value="ECO:0007669"/>
    <property type="project" value="TreeGrafter"/>
</dbReference>
<dbReference type="SUPFAM" id="SSF46785">
    <property type="entry name" value="Winged helix' DNA-binding domain"/>
    <property type="match status" value="1"/>
</dbReference>
<feature type="binding site" evidence="8">
    <location>
        <position position="123"/>
    </location>
    <ligand>
        <name>Zn(2+)</name>
        <dbReference type="ChEBI" id="CHEBI:29105"/>
    </ligand>
</feature>
<comment type="cofactor">
    <cofactor evidence="9">
        <name>Mn(2+)</name>
        <dbReference type="ChEBI" id="CHEBI:29035"/>
    </cofactor>
    <cofactor evidence="9">
        <name>Fe(2+)</name>
        <dbReference type="ChEBI" id="CHEBI:29033"/>
    </cofactor>
    <text evidence="9">Binds 1 Mn(2+) or Fe(2+) ion per subunit.</text>
</comment>
<dbReference type="GO" id="GO:1900376">
    <property type="term" value="P:regulation of secondary metabolite biosynthetic process"/>
    <property type="evidence" value="ECO:0007669"/>
    <property type="project" value="TreeGrafter"/>
</dbReference>
<name>A0AAI9AHI0_9BACT</name>
<protein>
    <recommendedName>
        <fullName evidence="12">Ferric uptake regulation protein</fullName>
    </recommendedName>
</protein>
<feature type="binding site" evidence="8">
    <location>
        <position position="120"/>
    </location>
    <ligand>
        <name>Zn(2+)</name>
        <dbReference type="ChEBI" id="CHEBI:29105"/>
    </ligand>
</feature>
<dbReference type="EMBL" id="ABCJ01000004">
    <property type="protein sequence ID" value="EDM23589.1"/>
    <property type="molecule type" value="Genomic_DNA"/>
</dbReference>
<feature type="binding site" evidence="9">
    <location>
        <position position="96"/>
    </location>
    <ligand>
        <name>Fe cation</name>
        <dbReference type="ChEBI" id="CHEBI:24875"/>
    </ligand>
</feature>
<evidence type="ECO:0000256" key="8">
    <source>
        <dbReference type="PIRSR" id="PIRSR602481-1"/>
    </source>
</evidence>
<feature type="binding site" evidence="8">
    <location>
        <position position="81"/>
    </location>
    <ligand>
        <name>Zn(2+)</name>
        <dbReference type="ChEBI" id="CHEBI:29105"/>
    </ligand>
</feature>
<keyword evidence="7" id="KW-0804">Transcription</keyword>
<evidence type="ECO:0000313" key="10">
    <source>
        <dbReference type="EMBL" id="EDM23589.1"/>
    </source>
</evidence>
<dbReference type="InterPro" id="IPR043135">
    <property type="entry name" value="Fur_C"/>
</dbReference>
<evidence type="ECO:0000313" key="11">
    <source>
        <dbReference type="Proteomes" id="UP000003288"/>
    </source>
</evidence>
<evidence type="ECO:0000256" key="3">
    <source>
        <dbReference type="ARBA" id="ARBA00022491"/>
    </source>
</evidence>
<gene>
    <name evidence="10" type="ORF">CMTB2_04872</name>
</gene>
<dbReference type="InterPro" id="IPR036388">
    <property type="entry name" value="WH-like_DNA-bd_sf"/>
</dbReference>
<accession>A0AAI9AHI0</accession>
<feature type="binding site" evidence="8">
    <location>
        <position position="84"/>
    </location>
    <ligand>
        <name>Zn(2+)</name>
        <dbReference type="ChEBI" id="CHEBI:29105"/>
    </ligand>
</feature>
<keyword evidence="6" id="KW-0238">DNA-binding</keyword>
<comment type="cofactor">
    <cofactor evidence="8">
        <name>Zn(2+)</name>
        <dbReference type="ChEBI" id="CHEBI:29105"/>
    </cofactor>
    <text evidence="8">Binds 1 zinc ion per subunit.</text>
</comment>
<sequence length="127" mass="14746">MCEKLLNLRKTEFLIAKLLSKNIMSAKELQEILKVDKATIYRNLKHLIKKEVIREIKNNEGTSFYEIACNIHNPIHPHFECVVCKKIYCLKPLSAEDTLNLSKYSNFEISQIEIKFSGICNKCKGEK</sequence>
<keyword evidence="4 8" id="KW-0862">Zinc</keyword>